<dbReference type="AlphaFoldDB" id="A0A0M0KA23"/>
<protein>
    <submittedName>
        <fullName evidence="1">Uncharacterized protein</fullName>
    </submittedName>
</protein>
<organism evidence="1 2">
    <name type="scientific">Chrysochromulina tobinii</name>
    <dbReference type="NCBI Taxonomy" id="1460289"/>
    <lineage>
        <taxon>Eukaryota</taxon>
        <taxon>Haptista</taxon>
        <taxon>Haptophyta</taxon>
        <taxon>Prymnesiophyceae</taxon>
        <taxon>Prymnesiales</taxon>
        <taxon>Chrysochromulinaceae</taxon>
        <taxon>Chrysochromulina</taxon>
    </lineage>
</organism>
<dbReference type="EMBL" id="JWZX01000791">
    <property type="protein sequence ID" value="KOO35675.1"/>
    <property type="molecule type" value="Genomic_DNA"/>
</dbReference>
<dbReference type="Proteomes" id="UP000037460">
    <property type="component" value="Unassembled WGS sequence"/>
</dbReference>
<keyword evidence="2" id="KW-1185">Reference proteome</keyword>
<evidence type="ECO:0000313" key="2">
    <source>
        <dbReference type="Proteomes" id="UP000037460"/>
    </source>
</evidence>
<proteinExistence type="predicted"/>
<evidence type="ECO:0000313" key="1">
    <source>
        <dbReference type="EMBL" id="KOO35675.1"/>
    </source>
</evidence>
<accession>A0A0M0KA23</accession>
<comment type="caution">
    <text evidence="1">The sequence shown here is derived from an EMBL/GenBank/DDBJ whole genome shotgun (WGS) entry which is preliminary data.</text>
</comment>
<reference evidence="2" key="1">
    <citation type="journal article" date="2015" name="PLoS Genet.">
        <title>Genome Sequence and Transcriptome Analyses of Chrysochromulina tobin: Metabolic Tools for Enhanced Algal Fitness in the Prominent Order Prymnesiales (Haptophyceae).</title>
        <authorList>
            <person name="Hovde B.T."/>
            <person name="Deodato C.R."/>
            <person name="Hunsperger H.M."/>
            <person name="Ryken S.A."/>
            <person name="Yost W."/>
            <person name="Jha R.K."/>
            <person name="Patterson J."/>
            <person name="Monnat R.J. Jr."/>
            <person name="Barlow S.B."/>
            <person name="Starkenburg S.R."/>
            <person name="Cattolico R.A."/>
        </authorList>
    </citation>
    <scope>NUCLEOTIDE SEQUENCE</scope>
    <source>
        <strain evidence="2">CCMP291</strain>
    </source>
</reference>
<name>A0A0M0KA23_9EUKA</name>
<gene>
    <name evidence="1" type="ORF">Ctob_011306</name>
</gene>
<sequence length="150" mass="16885">MWKTVSELLRRPDAKALLLEDDWSIGAQNESDVAAELRRIELRDDDWQLIGHCHGTSCTTAYYLSQHAAQQLSDAQIDPCEVGDCPVDWFLETLASAGLLRTYVTPRQAPFGRLLNGTVDWSQDGLFQQDQHQFAVEEDLPNKEGSPPSR</sequence>